<dbReference type="PRINTS" id="PR00092">
    <property type="entry name" value="TYROSINASE"/>
</dbReference>
<dbReference type="Proteomes" id="UP000237105">
    <property type="component" value="Unassembled WGS sequence"/>
</dbReference>
<evidence type="ECO:0000256" key="6">
    <source>
        <dbReference type="ARBA" id="ARBA00023008"/>
    </source>
</evidence>
<evidence type="ECO:0000259" key="8">
    <source>
        <dbReference type="PROSITE" id="PS00497"/>
    </source>
</evidence>
<dbReference type="STRING" id="3476.A0A2P5E1P9"/>
<dbReference type="PANTHER" id="PTHR11474:SF128">
    <property type="entry name" value="AUREUSIDIN SYNTHASE-LIKE"/>
    <property type="match status" value="1"/>
</dbReference>
<feature type="domain" description="Tyrosinase copper-binding" evidence="9">
    <location>
        <begin position="318"/>
        <end position="329"/>
    </location>
</feature>
<comment type="similarity">
    <text evidence="2">Belongs to the tyrosinase family.</text>
</comment>
<dbReference type="InterPro" id="IPR002227">
    <property type="entry name" value="Tyrosinase_Cu-bd"/>
</dbReference>
<dbReference type="SUPFAM" id="SSF48056">
    <property type="entry name" value="Di-copper centre-containing domain"/>
    <property type="match status" value="1"/>
</dbReference>
<keyword evidence="3" id="KW-0479">Metal-binding</keyword>
<reference evidence="11" key="1">
    <citation type="submission" date="2016-06" db="EMBL/GenBank/DDBJ databases">
        <title>Parallel loss of symbiosis genes in relatives of nitrogen-fixing non-legume Parasponia.</title>
        <authorList>
            <person name="Van Velzen R."/>
            <person name="Holmer R."/>
            <person name="Bu F."/>
            <person name="Rutten L."/>
            <person name="Van Zeijl A."/>
            <person name="Liu W."/>
            <person name="Santuari L."/>
            <person name="Cao Q."/>
            <person name="Sharma T."/>
            <person name="Shen D."/>
            <person name="Roswanjaya Y."/>
            <person name="Wardhani T."/>
            <person name="Kalhor M.S."/>
            <person name="Jansen J."/>
            <person name="Van den Hoogen J."/>
            <person name="Gungor B."/>
            <person name="Hartog M."/>
            <person name="Hontelez J."/>
            <person name="Verver J."/>
            <person name="Yang W.-C."/>
            <person name="Schijlen E."/>
            <person name="Repin R."/>
            <person name="Schilthuizen M."/>
            <person name="Schranz E."/>
            <person name="Heidstra R."/>
            <person name="Miyata K."/>
            <person name="Fedorova E."/>
            <person name="Kohlen W."/>
            <person name="Bisseling T."/>
            <person name="Smit S."/>
            <person name="Geurts R."/>
        </authorList>
    </citation>
    <scope>NUCLEOTIDE SEQUENCE [LARGE SCALE GENOMIC DNA]</scope>
    <source>
        <strain evidence="11">cv. WU1-14</strain>
    </source>
</reference>
<keyword evidence="6" id="KW-0186">Copper</keyword>
<comment type="cofactor">
    <cofactor evidence="1">
        <name>Cu(2+)</name>
        <dbReference type="ChEBI" id="CHEBI:29036"/>
    </cofactor>
</comment>
<dbReference type="GO" id="GO:0004097">
    <property type="term" value="F:catechol oxidase activity"/>
    <property type="evidence" value="ECO:0007669"/>
    <property type="project" value="InterPro"/>
</dbReference>
<feature type="domain" description="Tyrosinase copper-binding" evidence="8">
    <location>
        <begin position="161"/>
        <end position="178"/>
    </location>
</feature>
<comment type="caution">
    <text evidence="10">The sequence shown here is derived from an EMBL/GenBank/DDBJ whole genome shotgun (WGS) entry which is preliminary data.</text>
</comment>
<dbReference type="GO" id="GO:0046872">
    <property type="term" value="F:metal ion binding"/>
    <property type="evidence" value="ECO:0007669"/>
    <property type="project" value="UniProtKB-KW"/>
</dbReference>
<accession>A0A2P5E1P9</accession>
<keyword evidence="7" id="KW-1015">Disulfide bond</keyword>
<evidence type="ECO:0000259" key="9">
    <source>
        <dbReference type="PROSITE" id="PS00498"/>
    </source>
</evidence>
<dbReference type="EMBL" id="JXTB01000004">
    <property type="protein sequence ID" value="PON79472.1"/>
    <property type="molecule type" value="Genomic_DNA"/>
</dbReference>
<dbReference type="Pfam" id="PF12142">
    <property type="entry name" value="PPO1_DWL"/>
    <property type="match status" value="1"/>
</dbReference>
<gene>
    <name evidence="10" type="ORF">PanWU01x14_012070</name>
</gene>
<dbReference type="InterPro" id="IPR022740">
    <property type="entry name" value="Polyphenol_oxidase_C"/>
</dbReference>
<evidence type="ECO:0000256" key="4">
    <source>
        <dbReference type="ARBA" id="ARBA00022784"/>
    </source>
</evidence>
<dbReference type="PANTHER" id="PTHR11474">
    <property type="entry name" value="TYROSINASE FAMILY MEMBER"/>
    <property type="match status" value="1"/>
</dbReference>
<dbReference type="Gene3D" id="1.10.1280.10">
    <property type="entry name" value="Di-copper center containing domain from catechol oxidase"/>
    <property type="match status" value="1"/>
</dbReference>
<feature type="non-terminal residue" evidence="10">
    <location>
        <position position="1"/>
    </location>
</feature>
<keyword evidence="11" id="KW-1185">Reference proteome</keyword>
<keyword evidence="5" id="KW-0560">Oxidoreductase</keyword>
<evidence type="ECO:0000256" key="1">
    <source>
        <dbReference type="ARBA" id="ARBA00001973"/>
    </source>
</evidence>
<dbReference type="PROSITE" id="PS00498">
    <property type="entry name" value="TYROSINASE_2"/>
    <property type="match status" value="1"/>
</dbReference>
<dbReference type="InterPro" id="IPR022739">
    <property type="entry name" value="Polyphenol_oxidase_cen"/>
</dbReference>
<dbReference type="InterPro" id="IPR008922">
    <property type="entry name" value="Di-copper_centre_dom_sf"/>
</dbReference>
<organism evidence="10 11">
    <name type="scientific">Parasponia andersonii</name>
    <name type="common">Sponia andersonii</name>
    <dbReference type="NCBI Taxonomy" id="3476"/>
    <lineage>
        <taxon>Eukaryota</taxon>
        <taxon>Viridiplantae</taxon>
        <taxon>Streptophyta</taxon>
        <taxon>Embryophyta</taxon>
        <taxon>Tracheophyta</taxon>
        <taxon>Spermatophyta</taxon>
        <taxon>Magnoliopsida</taxon>
        <taxon>eudicotyledons</taxon>
        <taxon>Gunneridae</taxon>
        <taxon>Pentapetalae</taxon>
        <taxon>rosids</taxon>
        <taxon>fabids</taxon>
        <taxon>Rosales</taxon>
        <taxon>Cannabaceae</taxon>
        <taxon>Parasponia</taxon>
    </lineage>
</organism>
<evidence type="ECO:0000256" key="2">
    <source>
        <dbReference type="ARBA" id="ARBA00009928"/>
    </source>
</evidence>
<evidence type="ECO:0000256" key="3">
    <source>
        <dbReference type="ARBA" id="ARBA00022723"/>
    </source>
</evidence>
<dbReference type="OrthoDB" id="6132182at2759"/>
<sequence length="563" mass="64607">RDKNRLAYNLELRGSILNIFAGDHRKPAENNTTTTTTTTTYEDIGAHKTIASEISPNLTTCHDSYGRPDLLVNCCPPLSDETSVVPVDYRFPDSSKSGLRVRRPVHLLDHDYIVKYTKALTIMKSLPHSDPRSFSRQAQLHCTFCTGAYDQKHSSATIDIHGNWLFFPFHRMYLHFHERILGSLIGDDTFALPFWNWDNPESMLFPDMCLEGPFVDSQREFTHFKHVVNLNYDDEMEIVAEGQEQVDANLAFMYNQVISAAKKPELFMGCPLYPGQDGFCNGPGTVEEAPHNTVHYWVGLASNPGRENMGAFYSAAWDPCFYSHHANLDRIWDVWRDLHGMHLPINDTVWLNSYFYFYDENLQLVKIKVSDVLNTTKLGYTNEKTDLIWLNRRPRPSVPPKTAKHILKTRETNNEMFRLQLLINRLEGRSLKNPITIKVDRPKPYQTKREIEEEEEVLVVYGIEIKGDFTVKFDVFVNLVNETNAGPSYREFAGTFVRLAHVVRRRSIATSGGNRKSNLKLGISELLKDLDADKDESIWVTILPRTSSCVNATFDGVRLDYLR</sequence>
<name>A0A2P5E1P9_PARAD</name>
<dbReference type="Pfam" id="PF00264">
    <property type="entry name" value="Tyrosinase"/>
    <property type="match status" value="1"/>
</dbReference>
<dbReference type="PROSITE" id="PS00497">
    <property type="entry name" value="TYROSINASE_1"/>
    <property type="match status" value="1"/>
</dbReference>
<evidence type="ECO:0000313" key="11">
    <source>
        <dbReference type="Proteomes" id="UP000237105"/>
    </source>
</evidence>
<proteinExistence type="inferred from homology"/>
<evidence type="ECO:0000256" key="5">
    <source>
        <dbReference type="ARBA" id="ARBA00023002"/>
    </source>
</evidence>
<evidence type="ECO:0000256" key="7">
    <source>
        <dbReference type="ARBA" id="ARBA00023157"/>
    </source>
</evidence>
<protein>
    <submittedName>
        <fullName evidence="10">Polyphenol oxidase</fullName>
    </submittedName>
</protein>
<dbReference type="AlphaFoldDB" id="A0A2P5E1P9"/>
<dbReference type="InterPro" id="IPR050316">
    <property type="entry name" value="Tyrosinase/Hemocyanin"/>
</dbReference>
<keyword evidence="4" id="KW-0883">Thioether bond</keyword>
<dbReference type="Pfam" id="PF12143">
    <property type="entry name" value="PPO1_KFDV"/>
    <property type="match status" value="1"/>
</dbReference>
<evidence type="ECO:0000313" key="10">
    <source>
        <dbReference type="EMBL" id="PON79472.1"/>
    </source>
</evidence>